<dbReference type="GO" id="GO:0006281">
    <property type="term" value="P:DNA repair"/>
    <property type="evidence" value="ECO:0007669"/>
    <property type="project" value="UniProtKB-KW"/>
</dbReference>
<evidence type="ECO:0000313" key="6">
    <source>
        <dbReference type="EMBL" id="KAJ8960188.1"/>
    </source>
</evidence>
<feature type="domain" description="DNA helicase Pif1-like 2B" evidence="5">
    <location>
        <begin position="1284"/>
        <end position="1329"/>
    </location>
</feature>
<sequence length="1426" mass="162889">NVEEVVAPDNVPAQQPEPEAGGFAVITPIGRNNVEEEEELAAFQYHIQLERRRRDMPQLLIAAERPLPGQRPSYFLGPLNNMCRHCDALHFPREITTRGDFITCCHKGNVVLPNLPAMPNLLRSLFERRHPQSNHFREHILRYNYAFQFASLEATLRDLPAGRAPPVYCIQGKIYHHISNVNVNEGNVRYGPVYYLAPEEAVDQRVQNNRDLDGNLIRQIEVLLRNVNPFARAYRHLKEVYDEEMARIEELRRNNEGLLPLQMPVVALELLTVRGRENRPYALPAINEVAAVYRLDPDTPPTPNIRVYTRQGPDRFQTLRYLNENVQPLTFPLLFPHGETGWHINIPHANNQRRRVTQSEYYSHRLAIRDRDKRFQYAQKLDQQYIVNAYVDMESNRLDYIRTHQNQLRADQYVGLADYLHRQNLDNDEEERAALGKMVILPSSFAGSPRAQQQAFQDAMAVVAKFGYPSLFITMTTNPKWREIVENIPVGDQATNHPMLVSRVFKCKSDALLDDIINVRIFGVGAAKLAVIEFQKRGLPHIHILIILIDADRIRDAQQIDRIVSAEIPSPTQEPDLYDLISRHMIHGPCGALNPHAPCMVDGKCTKGFPKPLSEETIISESGRITYRRRANGPTVPYRVNGEIIELDSRWCVPYNPYCLLKYNCHLNVDVCATINSVKYLYKYILKGPDRAAVRIGIDLPQEGVHDEIENFVNARYVSPPEAAWHILQFPMMRNTHTTYRLCVHLPERQVVRFQPGFEIEALQRNEVTQLTAWFTLNQTDPNARQYLYSDIPTHYVWQPARRRWNRRQRGADKIISRMYSVNFRNIELYCLRTLLLHVRGATSYDDLRTVDGRVCATFLEACQSRNLMADDYEWRRALREASEREMPFQLRSMFAYMLIFCDITDRLALWTEFRPHFIEDFTRRELEEDDAVQRTLAHIQTILLVNGTRLSNLGLPEPRIVDFGANNVVDIQAEHAAGEILRNQLNGEQSAVFEAIMRAVHDENEPNRLIFLNAAAGAGKSFIFQTLITVLRGENVVTLALAPTGIAASLLKDGRTLHSRFKLPLEINETSTAGVTPRSSDGRLIRSAKLIVIDEVSMVTKSILKMVEAALRDICDDNRPFGHKVVVCAGDFRQTLPVIVGAHRGTIVEECIKTSLTHFRFVRHNLLHNVRAEQDQQDFSRWLLELGNGTLPAFRRTPYGNLIQIPEQCVANSKEELMTFCLGNLDFAFISNKALLSPLNTTCHDINDQAIRKLPGVPKTYTSADSIDVTEQPDVEYANYSVEFLNSLTPSGFPPHRLILKVGAVVVLLRNLNLRQSLCNGTRLLIHVLGSRYIDAERIDSSGRLTGERNTFRTVVCKRSSATASNQPIPPQSTTITAHIYNTFRTVVCKRSSATASKQPIPPRCQLYVFILLRYITFAHDTCSE</sequence>
<evidence type="ECO:0000259" key="5">
    <source>
        <dbReference type="Pfam" id="PF21530"/>
    </source>
</evidence>
<comment type="cofactor">
    <cofactor evidence="1">
        <name>Mg(2+)</name>
        <dbReference type="ChEBI" id="CHEBI:18420"/>
    </cofactor>
</comment>
<keyword evidence="1" id="KW-0547">Nucleotide-binding</keyword>
<dbReference type="Proteomes" id="UP001162162">
    <property type="component" value="Unassembled WGS sequence"/>
</dbReference>
<dbReference type="GO" id="GO:0006310">
    <property type="term" value="P:DNA recombination"/>
    <property type="evidence" value="ECO:0007669"/>
    <property type="project" value="UniProtKB-KW"/>
</dbReference>
<keyword evidence="1" id="KW-0347">Helicase</keyword>
<dbReference type="InterPro" id="IPR027417">
    <property type="entry name" value="P-loop_NTPase"/>
</dbReference>
<gene>
    <name evidence="6" type="ORF">NQ318_003912</name>
</gene>
<evidence type="ECO:0000259" key="3">
    <source>
        <dbReference type="Pfam" id="PF05970"/>
    </source>
</evidence>
<proteinExistence type="inferred from homology"/>
<evidence type="ECO:0000256" key="1">
    <source>
        <dbReference type="RuleBase" id="RU363044"/>
    </source>
</evidence>
<comment type="caution">
    <text evidence="6">The sequence shown here is derived from an EMBL/GenBank/DDBJ whole genome shotgun (WGS) entry which is preliminary data.</text>
</comment>
<dbReference type="GO" id="GO:0000723">
    <property type="term" value="P:telomere maintenance"/>
    <property type="evidence" value="ECO:0007669"/>
    <property type="project" value="InterPro"/>
</dbReference>
<keyword evidence="7" id="KW-1185">Reference proteome</keyword>
<dbReference type="EC" id="5.6.2.3" evidence="1"/>
<protein>
    <recommendedName>
        <fullName evidence="1">ATP-dependent DNA helicase</fullName>
        <ecNumber evidence="1">5.6.2.3</ecNumber>
    </recommendedName>
</protein>
<dbReference type="PANTHER" id="PTHR10492:SF57">
    <property type="entry name" value="ATP-DEPENDENT DNA HELICASE"/>
    <property type="match status" value="1"/>
</dbReference>
<dbReference type="Pfam" id="PF14214">
    <property type="entry name" value="Helitron_like_N"/>
    <property type="match status" value="1"/>
</dbReference>
<feature type="region of interest" description="Disordered" evidence="2">
    <location>
        <begin position="1"/>
        <end position="21"/>
    </location>
</feature>
<dbReference type="InterPro" id="IPR025476">
    <property type="entry name" value="Helitron_helicase-like"/>
</dbReference>
<comment type="catalytic activity">
    <reaction evidence="1">
        <text>ATP + H2O = ADP + phosphate + H(+)</text>
        <dbReference type="Rhea" id="RHEA:13065"/>
        <dbReference type="ChEBI" id="CHEBI:15377"/>
        <dbReference type="ChEBI" id="CHEBI:15378"/>
        <dbReference type="ChEBI" id="CHEBI:30616"/>
        <dbReference type="ChEBI" id="CHEBI:43474"/>
        <dbReference type="ChEBI" id="CHEBI:456216"/>
        <dbReference type="EC" id="5.6.2.3"/>
    </reaction>
</comment>
<dbReference type="GO" id="GO:0016787">
    <property type="term" value="F:hydrolase activity"/>
    <property type="evidence" value="ECO:0007669"/>
    <property type="project" value="UniProtKB-KW"/>
</dbReference>
<dbReference type="EMBL" id="JAPWTK010000009">
    <property type="protein sequence ID" value="KAJ8960188.1"/>
    <property type="molecule type" value="Genomic_DNA"/>
</dbReference>
<name>A0AAV8Z7J1_9CUCU</name>
<dbReference type="PANTHER" id="PTHR10492">
    <property type="match status" value="1"/>
</dbReference>
<feature type="non-terminal residue" evidence="6">
    <location>
        <position position="1"/>
    </location>
</feature>
<dbReference type="InterPro" id="IPR010285">
    <property type="entry name" value="DNA_helicase_pif1-like_DEAD"/>
</dbReference>
<keyword evidence="1" id="KW-0234">DNA repair</keyword>
<accession>A0AAV8Z7J1</accession>
<evidence type="ECO:0000313" key="7">
    <source>
        <dbReference type="Proteomes" id="UP001162162"/>
    </source>
</evidence>
<feature type="domain" description="Helitron helicase-like" evidence="4">
    <location>
        <begin position="361"/>
        <end position="546"/>
    </location>
</feature>
<keyword evidence="1" id="KW-0378">Hydrolase</keyword>
<keyword evidence="1" id="KW-0067">ATP-binding</keyword>
<dbReference type="Pfam" id="PF21530">
    <property type="entry name" value="Pif1_2B_dom"/>
    <property type="match status" value="1"/>
</dbReference>
<reference evidence="6" key="1">
    <citation type="journal article" date="2023" name="Insect Mol. Biol.">
        <title>Genome sequencing provides insights into the evolution of gene families encoding plant cell wall-degrading enzymes in longhorned beetles.</title>
        <authorList>
            <person name="Shin N.R."/>
            <person name="Okamura Y."/>
            <person name="Kirsch R."/>
            <person name="Pauchet Y."/>
        </authorList>
    </citation>
    <scope>NUCLEOTIDE SEQUENCE</scope>
    <source>
        <strain evidence="6">AMC_N1</strain>
    </source>
</reference>
<comment type="similarity">
    <text evidence="1">Belongs to the helicase family.</text>
</comment>
<feature type="domain" description="DNA helicase Pif1-like DEAD-box helicase" evidence="3">
    <location>
        <begin position="985"/>
        <end position="1194"/>
    </location>
</feature>
<dbReference type="InterPro" id="IPR049163">
    <property type="entry name" value="Pif1-like_2B_dom"/>
</dbReference>
<evidence type="ECO:0000256" key="2">
    <source>
        <dbReference type="SAM" id="MobiDB-lite"/>
    </source>
</evidence>
<dbReference type="Pfam" id="PF05970">
    <property type="entry name" value="PIF1"/>
    <property type="match status" value="1"/>
</dbReference>
<dbReference type="SUPFAM" id="SSF52540">
    <property type="entry name" value="P-loop containing nucleoside triphosphate hydrolases"/>
    <property type="match status" value="2"/>
</dbReference>
<keyword evidence="1" id="KW-0233">DNA recombination</keyword>
<organism evidence="6 7">
    <name type="scientific">Aromia moschata</name>
    <dbReference type="NCBI Taxonomy" id="1265417"/>
    <lineage>
        <taxon>Eukaryota</taxon>
        <taxon>Metazoa</taxon>
        <taxon>Ecdysozoa</taxon>
        <taxon>Arthropoda</taxon>
        <taxon>Hexapoda</taxon>
        <taxon>Insecta</taxon>
        <taxon>Pterygota</taxon>
        <taxon>Neoptera</taxon>
        <taxon>Endopterygota</taxon>
        <taxon>Coleoptera</taxon>
        <taxon>Polyphaga</taxon>
        <taxon>Cucujiformia</taxon>
        <taxon>Chrysomeloidea</taxon>
        <taxon>Cerambycidae</taxon>
        <taxon>Cerambycinae</taxon>
        <taxon>Callichromatini</taxon>
        <taxon>Aromia</taxon>
    </lineage>
</organism>
<keyword evidence="1" id="KW-0227">DNA damage</keyword>
<dbReference type="GO" id="GO:0043139">
    <property type="term" value="F:5'-3' DNA helicase activity"/>
    <property type="evidence" value="ECO:0007669"/>
    <property type="project" value="UniProtKB-EC"/>
</dbReference>
<evidence type="ECO:0000259" key="4">
    <source>
        <dbReference type="Pfam" id="PF14214"/>
    </source>
</evidence>
<dbReference type="GO" id="GO:0005524">
    <property type="term" value="F:ATP binding"/>
    <property type="evidence" value="ECO:0007669"/>
    <property type="project" value="UniProtKB-KW"/>
</dbReference>
<dbReference type="Gene3D" id="3.40.50.300">
    <property type="entry name" value="P-loop containing nucleotide triphosphate hydrolases"/>
    <property type="match status" value="1"/>
</dbReference>